<dbReference type="GO" id="GO:0030246">
    <property type="term" value="F:carbohydrate binding"/>
    <property type="evidence" value="ECO:0007669"/>
    <property type="project" value="UniProtKB-ARBA"/>
</dbReference>
<dbReference type="EMBL" id="CP002360">
    <property type="protein sequence ID" value="AEE97537.1"/>
    <property type="molecule type" value="Genomic_DNA"/>
</dbReference>
<protein>
    <submittedName>
        <fullName evidence="6">Monosaccharide ABC transporter substrate-binding protein, CUT2 family</fullName>
    </submittedName>
</protein>
<dbReference type="Pfam" id="PF13407">
    <property type="entry name" value="Peripla_BP_4"/>
    <property type="match status" value="1"/>
</dbReference>
<keyword evidence="4" id="KW-1133">Transmembrane helix</keyword>
<dbReference type="InterPro" id="IPR025997">
    <property type="entry name" value="SBP_2_dom"/>
</dbReference>
<comment type="subcellular location">
    <subcellularLocation>
        <location evidence="1">Cell envelope</location>
    </subcellularLocation>
</comment>
<proteinExistence type="inferred from homology"/>
<dbReference type="Proteomes" id="UP000008457">
    <property type="component" value="Chromosome"/>
</dbReference>
<feature type="domain" description="Periplasmic binding protein" evidence="5">
    <location>
        <begin position="46"/>
        <end position="299"/>
    </location>
</feature>
<dbReference type="HOGENOM" id="CLU_037628_3_3_9"/>
<keyword evidence="3" id="KW-0732">Signal</keyword>
<reference evidence="7" key="1">
    <citation type="submission" date="2010-11" db="EMBL/GenBank/DDBJ databases">
        <title>The complete genome of Mahella australiensis DSM 15567.</title>
        <authorList>
            <consortium name="US DOE Joint Genome Institute (JGI-PGF)"/>
            <person name="Lucas S."/>
            <person name="Copeland A."/>
            <person name="Lapidus A."/>
            <person name="Bruce D."/>
            <person name="Goodwin L."/>
            <person name="Pitluck S."/>
            <person name="Kyrpides N."/>
            <person name="Mavromatis K."/>
            <person name="Pagani I."/>
            <person name="Ivanova N."/>
            <person name="Teshima H."/>
            <person name="Brettin T."/>
            <person name="Detter J.C."/>
            <person name="Han C."/>
            <person name="Tapia R."/>
            <person name="Land M."/>
            <person name="Hauser L."/>
            <person name="Markowitz V."/>
            <person name="Cheng J.-F."/>
            <person name="Hugenholtz P."/>
            <person name="Woyke T."/>
            <person name="Wu D."/>
            <person name="Spring S."/>
            <person name="Pukall R."/>
            <person name="Steenblock K."/>
            <person name="Schneider S."/>
            <person name="Klenk H.-P."/>
            <person name="Eisen J.A."/>
        </authorList>
    </citation>
    <scope>NUCLEOTIDE SEQUENCE [LARGE SCALE GENOMIC DNA]</scope>
    <source>
        <strain evidence="7">DSM 15567 / CIP 107919 / 50-1 BON</strain>
    </source>
</reference>
<evidence type="ECO:0000256" key="4">
    <source>
        <dbReference type="SAM" id="Phobius"/>
    </source>
</evidence>
<evidence type="ECO:0000256" key="1">
    <source>
        <dbReference type="ARBA" id="ARBA00004196"/>
    </source>
</evidence>
<dbReference type="PANTHER" id="PTHR46847">
    <property type="entry name" value="D-ALLOSE-BINDING PERIPLASMIC PROTEIN-RELATED"/>
    <property type="match status" value="1"/>
</dbReference>
<dbReference type="GO" id="GO:0030313">
    <property type="term" value="C:cell envelope"/>
    <property type="evidence" value="ECO:0007669"/>
    <property type="project" value="UniProtKB-SubCell"/>
</dbReference>
<reference evidence="6 7" key="2">
    <citation type="journal article" date="2011" name="Stand. Genomic Sci.">
        <title>Complete genome sequence of Mahella australiensis type strain (50-1 BON).</title>
        <authorList>
            <person name="Sikorski J."/>
            <person name="Teshima H."/>
            <person name="Nolan M."/>
            <person name="Lucas S."/>
            <person name="Hammon N."/>
            <person name="Deshpande S."/>
            <person name="Cheng J.F."/>
            <person name="Pitluck S."/>
            <person name="Liolios K."/>
            <person name="Pagani I."/>
            <person name="Ivanova N."/>
            <person name="Huntemann M."/>
            <person name="Mavromatis K."/>
            <person name="Ovchinikova G."/>
            <person name="Pati A."/>
            <person name="Tapia R."/>
            <person name="Han C."/>
            <person name="Goodwin L."/>
            <person name="Chen A."/>
            <person name="Palaniappan K."/>
            <person name="Land M."/>
            <person name="Hauser L."/>
            <person name="Ngatchou-Djao O.D."/>
            <person name="Rohde M."/>
            <person name="Pukall R."/>
            <person name="Spring S."/>
            <person name="Abt B."/>
            <person name="Goker M."/>
            <person name="Detter J.C."/>
            <person name="Woyke T."/>
            <person name="Bristow J."/>
            <person name="Markowitz V."/>
            <person name="Hugenholtz P."/>
            <person name="Eisen J.A."/>
            <person name="Kyrpides N.C."/>
            <person name="Klenk H.P."/>
            <person name="Lapidus A."/>
        </authorList>
    </citation>
    <scope>NUCLEOTIDE SEQUENCE [LARGE SCALE GENOMIC DNA]</scope>
    <source>
        <strain evidence="7">DSM 15567 / CIP 107919 / 50-1 BON</strain>
    </source>
</reference>
<keyword evidence="4" id="KW-0472">Membrane</keyword>
<evidence type="ECO:0000259" key="5">
    <source>
        <dbReference type="Pfam" id="PF13407"/>
    </source>
</evidence>
<dbReference type="AlphaFoldDB" id="F3ZWC8"/>
<sequence length="325" mass="35797">MRFVNYIKNNIINIILIIAIMITGAMITNVNKKIGSFVEDRPKYHFYMVAPNLSDPFWQEVKKGADDAAKHYSVAYEFKAPRFNDSGEEKKFLNIAIASEVDGIVTHVPYNEDFTDVINAAADDGIPVVTMENDAAASKRKTFVGVSNFLLGEEAAKLVNETMGGKGRVAVIINSAQRDISSQNITVSGFKNAIAKNYNGINIADIYTSEMGILSAEDIVGRIIRSQPKVDAIYVTDASDTLGVAQAVVDYNKVGEIKIVGYGDSEDILDYINKGVIYGVVMNDPYKMGYNSIKSLVEIKKENNVSAFIDTDLKIITKDDIIYAR</sequence>
<name>F3ZWC8_MAHA5</name>
<comment type="similarity">
    <text evidence="2">Belongs to the bacterial solute-binding protein 2 family.</text>
</comment>
<organism evidence="6 7">
    <name type="scientific">Mahella australiensis (strain DSM 15567 / CIP 107919 / 50-1 BON)</name>
    <dbReference type="NCBI Taxonomy" id="697281"/>
    <lineage>
        <taxon>Bacteria</taxon>
        <taxon>Bacillati</taxon>
        <taxon>Bacillota</taxon>
        <taxon>Clostridia</taxon>
        <taxon>Thermoanaerobacterales</taxon>
        <taxon>Thermoanaerobacterales Family IV. Incertae Sedis</taxon>
        <taxon>Mahella</taxon>
    </lineage>
</organism>
<dbReference type="SUPFAM" id="SSF53822">
    <property type="entry name" value="Periplasmic binding protein-like I"/>
    <property type="match status" value="1"/>
</dbReference>
<dbReference type="InterPro" id="IPR028082">
    <property type="entry name" value="Peripla_BP_I"/>
</dbReference>
<dbReference type="RefSeq" id="WP_013781963.1">
    <property type="nucleotide sequence ID" value="NC_015520.1"/>
</dbReference>
<dbReference type="PANTHER" id="PTHR46847:SF1">
    <property type="entry name" value="D-ALLOSE-BINDING PERIPLASMIC PROTEIN-RELATED"/>
    <property type="match status" value="1"/>
</dbReference>
<dbReference type="STRING" id="697281.Mahau_2373"/>
<evidence type="ECO:0000313" key="7">
    <source>
        <dbReference type="Proteomes" id="UP000008457"/>
    </source>
</evidence>
<evidence type="ECO:0000256" key="2">
    <source>
        <dbReference type="ARBA" id="ARBA00007639"/>
    </source>
</evidence>
<dbReference type="KEGG" id="mas:Mahau_2373"/>
<keyword evidence="4" id="KW-0812">Transmembrane</keyword>
<gene>
    <name evidence="6" type="ordered locus">Mahau_2373</name>
</gene>
<evidence type="ECO:0000313" key="6">
    <source>
        <dbReference type="EMBL" id="AEE97537.1"/>
    </source>
</evidence>
<evidence type="ECO:0000256" key="3">
    <source>
        <dbReference type="ARBA" id="ARBA00022729"/>
    </source>
</evidence>
<accession>F3ZWC8</accession>
<dbReference type="eggNOG" id="COG1879">
    <property type="taxonomic scope" value="Bacteria"/>
</dbReference>
<keyword evidence="7" id="KW-1185">Reference proteome</keyword>
<dbReference type="Gene3D" id="3.40.50.2300">
    <property type="match status" value="2"/>
</dbReference>
<feature type="transmembrane region" description="Helical" evidence="4">
    <location>
        <begin position="12"/>
        <end position="30"/>
    </location>
</feature>